<proteinExistence type="predicted"/>
<accession>A0ACB9FAX8</accession>
<protein>
    <submittedName>
        <fullName evidence="1">Uncharacterized protein</fullName>
    </submittedName>
</protein>
<sequence length="440" mass="49449">MSKPQTRNPLQISSSKLTTETKGFSGRTCRRSLYIVFTAIALILSTPAFILCIQFVSPLLIRVSTDNNPTTRRKSLKSTVSEAIEKFRNRIAKRKAFSAHKPLRIKRLKRDSYETALMQACQYGHWEVVLTLILYKANIHKADYLNRGTALHMAALNGHSRCIRILLADYIPSVPNFLEHVNKKSRIDEFVSELDEGWTPLAVAQSWHRDWLQEVLTEQSQDHEPIPPSPYLCIPLMSVVKIARECGWSDHSLSTCADPCAVCLENKCAVASEACYIGKEIGVRIATIEEEISLIHAKYQATTMKEFVQHSHSKNESSKEKSAQLQNHHQTVTMRWSRKQELPAKSSPETIALHEAMEKAIYGSEGSWSGSSSHCVSALQKALATQAHFVDVEIDRTSLKIGEKIASGSSGDLYVYTVLQLHFNIITFISALLFLAFSPY</sequence>
<name>A0ACB9FAX8_CICIN</name>
<dbReference type="Proteomes" id="UP001055811">
    <property type="component" value="Linkage Group LG03"/>
</dbReference>
<reference evidence="1 2" key="2">
    <citation type="journal article" date="2022" name="Mol. Ecol. Resour.">
        <title>The genomes of chicory, endive, great burdock and yacon provide insights into Asteraceae paleo-polyploidization history and plant inulin production.</title>
        <authorList>
            <person name="Fan W."/>
            <person name="Wang S."/>
            <person name="Wang H."/>
            <person name="Wang A."/>
            <person name="Jiang F."/>
            <person name="Liu H."/>
            <person name="Zhao H."/>
            <person name="Xu D."/>
            <person name="Zhang Y."/>
        </authorList>
    </citation>
    <scope>NUCLEOTIDE SEQUENCE [LARGE SCALE GENOMIC DNA]</scope>
    <source>
        <strain evidence="2">cv. Punajuju</strain>
        <tissue evidence="1">Leaves</tissue>
    </source>
</reference>
<comment type="caution">
    <text evidence="1">The sequence shown here is derived from an EMBL/GenBank/DDBJ whole genome shotgun (WGS) entry which is preliminary data.</text>
</comment>
<evidence type="ECO:0000313" key="1">
    <source>
        <dbReference type="EMBL" id="KAI3768274.1"/>
    </source>
</evidence>
<evidence type="ECO:0000313" key="2">
    <source>
        <dbReference type="Proteomes" id="UP001055811"/>
    </source>
</evidence>
<gene>
    <name evidence="1" type="ORF">L2E82_18820</name>
</gene>
<organism evidence="1 2">
    <name type="scientific">Cichorium intybus</name>
    <name type="common">Chicory</name>
    <dbReference type="NCBI Taxonomy" id="13427"/>
    <lineage>
        <taxon>Eukaryota</taxon>
        <taxon>Viridiplantae</taxon>
        <taxon>Streptophyta</taxon>
        <taxon>Embryophyta</taxon>
        <taxon>Tracheophyta</taxon>
        <taxon>Spermatophyta</taxon>
        <taxon>Magnoliopsida</taxon>
        <taxon>eudicotyledons</taxon>
        <taxon>Gunneridae</taxon>
        <taxon>Pentapetalae</taxon>
        <taxon>asterids</taxon>
        <taxon>campanulids</taxon>
        <taxon>Asterales</taxon>
        <taxon>Asteraceae</taxon>
        <taxon>Cichorioideae</taxon>
        <taxon>Cichorieae</taxon>
        <taxon>Cichoriinae</taxon>
        <taxon>Cichorium</taxon>
    </lineage>
</organism>
<keyword evidence="2" id="KW-1185">Reference proteome</keyword>
<reference evidence="2" key="1">
    <citation type="journal article" date="2022" name="Mol. Ecol. Resour.">
        <title>The genomes of chicory, endive, great burdock and yacon provide insights into Asteraceae palaeo-polyploidization history and plant inulin production.</title>
        <authorList>
            <person name="Fan W."/>
            <person name="Wang S."/>
            <person name="Wang H."/>
            <person name="Wang A."/>
            <person name="Jiang F."/>
            <person name="Liu H."/>
            <person name="Zhao H."/>
            <person name="Xu D."/>
            <person name="Zhang Y."/>
        </authorList>
    </citation>
    <scope>NUCLEOTIDE SEQUENCE [LARGE SCALE GENOMIC DNA]</scope>
    <source>
        <strain evidence="2">cv. Punajuju</strain>
    </source>
</reference>
<dbReference type="EMBL" id="CM042011">
    <property type="protein sequence ID" value="KAI3768274.1"/>
    <property type="molecule type" value="Genomic_DNA"/>
</dbReference>